<organism evidence="1 2">
    <name type="scientific">Streptosporangium canum</name>
    <dbReference type="NCBI Taxonomy" id="324952"/>
    <lineage>
        <taxon>Bacteria</taxon>
        <taxon>Bacillati</taxon>
        <taxon>Actinomycetota</taxon>
        <taxon>Actinomycetes</taxon>
        <taxon>Streptosporangiales</taxon>
        <taxon>Streptosporangiaceae</taxon>
        <taxon>Streptosporangium</taxon>
    </lineage>
</organism>
<sequence>MSGCGTSLQGRSIFEIYENSMAAHEYDRWVTNYISVQQGLAEGRFTSEEADWSKTAFYIKEAGSTDLTPVSMKIRERNGLHEVSWIYWSYWDDGEDVYLVDDAPLAFSYDPYEGLTRFTLTIVPRASGDDPIPESWNGTLFFEEGCPLRGFDVLRNVWEWVDAHTLDVNVSGDLLVTPYGEDHGVPNPIATREIAVRQTR</sequence>
<name>A0A1I3L9C7_9ACTN</name>
<dbReference type="Proteomes" id="UP000199111">
    <property type="component" value="Unassembled WGS sequence"/>
</dbReference>
<evidence type="ECO:0000313" key="1">
    <source>
        <dbReference type="EMBL" id="SFI81354.1"/>
    </source>
</evidence>
<gene>
    <name evidence="1" type="ORF">SAMN05216275_10559</name>
</gene>
<proteinExistence type="predicted"/>
<reference evidence="2" key="1">
    <citation type="submission" date="2016-10" db="EMBL/GenBank/DDBJ databases">
        <authorList>
            <person name="Varghese N."/>
            <person name="Submissions S."/>
        </authorList>
    </citation>
    <scope>NUCLEOTIDE SEQUENCE [LARGE SCALE GENOMIC DNA]</scope>
    <source>
        <strain evidence="2">CGMCC 4.2126</strain>
    </source>
</reference>
<dbReference type="AlphaFoldDB" id="A0A1I3L9C7"/>
<dbReference type="EMBL" id="FOQY01000005">
    <property type="protein sequence ID" value="SFI81354.1"/>
    <property type="molecule type" value="Genomic_DNA"/>
</dbReference>
<protein>
    <submittedName>
        <fullName evidence="1">Uncharacterized protein</fullName>
    </submittedName>
</protein>
<keyword evidence="2" id="KW-1185">Reference proteome</keyword>
<evidence type="ECO:0000313" key="2">
    <source>
        <dbReference type="Proteomes" id="UP000199111"/>
    </source>
</evidence>
<accession>A0A1I3L9C7</accession>